<proteinExistence type="predicted"/>
<dbReference type="OrthoDB" id="121198at2759"/>
<comment type="caution">
    <text evidence="1">The sequence shown here is derived from an EMBL/GenBank/DDBJ whole genome shotgun (WGS) entry which is preliminary data.</text>
</comment>
<reference evidence="1" key="1">
    <citation type="submission" date="2021-01" db="EMBL/GenBank/DDBJ databases">
        <title>Phytophthora aleatoria, a newly-described species from Pinus radiata is distinct from Phytophthora cactorum isolates based on comparative genomics.</title>
        <authorList>
            <person name="Mcdougal R."/>
            <person name="Panda P."/>
            <person name="Williams N."/>
            <person name="Studholme D.J."/>
        </authorList>
    </citation>
    <scope>NUCLEOTIDE SEQUENCE</scope>
    <source>
        <strain evidence="1">NZFS 3830</strain>
    </source>
</reference>
<protein>
    <submittedName>
        <fullName evidence="1">Uncharacterized protein</fullName>
    </submittedName>
</protein>
<dbReference type="AlphaFoldDB" id="A0A8T1UDW2"/>
<dbReference type="EMBL" id="JAENGZ010000370">
    <property type="protein sequence ID" value="KAG6960842.1"/>
    <property type="molecule type" value="Genomic_DNA"/>
</dbReference>
<evidence type="ECO:0000313" key="2">
    <source>
        <dbReference type="Proteomes" id="UP000688947"/>
    </source>
</evidence>
<accession>A0A8T1UDW2</accession>
<evidence type="ECO:0000313" key="1">
    <source>
        <dbReference type="EMBL" id="KAG6960842.1"/>
    </source>
</evidence>
<sequence>MDQHQLANLVKNEVQQQPATHVGSETELEASEVKEMRRKIEIRLEEVKLECERNVDEKMQEVRREMLLQVPLLVTILVDREKQLLEKQIAEDVHHPG</sequence>
<organism evidence="1 2">
    <name type="scientific">Phytophthora cactorum</name>
    <dbReference type="NCBI Taxonomy" id="29920"/>
    <lineage>
        <taxon>Eukaryota</taxon>
        <taxon>Sar</taxon>
        <taxon>Stramenopiles</taxon>
        <taxon>Oomycota</taxon>
        <taxon>Peronosporomycetes</taxon>
        <taxon>Peronosporales</taxon>
        <taxon>Peronosporaceae</taxon>
        <taxon>Phytophthora</taxon>
    </lineage>
</organism>
<gene>
    <name evidence="1" type="ORF">JG687_00008011</name>
</gene>
<dbReference type="VEuPathDB" id="FungiDB:PC110_g1943"/>
<dbReference type="Proteomes" id="UP000688947">
    <property type="component" value="Unassembled WGS sequence"/>
</dbReference>
<name>A0A8T1UDW2_9STRA</name>